<dbReference type="InterPro" id="IPR036770">
    <property type="entry name" value="Ankyrin_rpt-contain_sf"/>
</dbReference>
<accession>A0A5J6JGH9</accession>
<evidence type="ECO:0000256" key="2">
    <source>
        <dbReference type="ARBA" id="ARBA00023043"/>
    </source>
</evidence>
<dbReference type="AlphaFoldDB" id="A0A5J6JGH9"/>
<gene>
    <name evidence="4" type="ORF">CP980_04190</name>
</gene>
<reference evidence="4 5" key="1">
    <citation type="submission" date="2017-09" db="EMBL/GenBank/DDBJ databases">
        <authorList>
            <person name="Lee N."/>
            <person name="Cho B.-K."/>
        </authorList>
    </citation>
    <scope>NUCLEOTIDE SEQUENCE [LARGE SCALE GENOMIC DNA]</scope>
    <source>
        <strain evidence="4 5">ATCC 27476</strain>
    </source>
</reference>
<keyword evidence="5" id="KW-1185">Reference proteome</keyword>
<protein>
    <submittedName>
        <fullName evidence="4">Ankyrin repeat domain-containing protein</fullName>
    </submittedName>
</protein>
<dbReference type="EMBL" id="CP023692">
    <property type="protein sequence ID" value="QEV49625.1"/>
    <property type="molecule type" value="Genomic_DNA"/>
</dbReference>
<feature type="repeat" description="ANK" evidence="3">
    <location>
        <begin position="496"/>
        <end position="529"/>
    </location>
</feature>
<dbReference type="PANTHER" id="PTHR24171">
    <property type="entry name" value="ANKYRIN REPEAT DOMAIN-CONTAINING PROTEIN 39-RELATED"/>
    <property type="match status" value="1"/>
</dbReference>
<proteinExistence type="predicted"/>
<dbReference type="SUPFAM" id="SSF48403">
    <property type="entry name" value="Ankyrin repeat"/>
    <property type="match status" value="1"/>
</dbReference>
<evidence type="ECO:0000256" key="1">
    <source>
        <dbReference type="ARBA" id="ARBA00022737"/>
    </source>
</evidence>
<dbReference type="PROSITE" id="PS50088">
    <property type="entry name" value="ANK_REPEAT"/>
    <property type="match status" value="1"/>
</dbReference>
<keyword evidence="2 3" id="KW-0040">ANK repeat</keyword>
<dbReference type="KEGG" id="svn:CP980_04190"/>
<sequence>MPGGFRTEDGPAWQRIRRYAVPGWMIERATAHRLAGDWQEACAVAAVDVAFDLPGLAARHGAPVAEAVEEDLRHLAPDLVRWHLPRVLGGRTTLEPDIRVLLARYGSGAGAPVLSVTTGPMIEGPQRLRLDCAPLPPLGRTYSFVPRPRPEDWTAARALWDARHTTELRERLGGGAGRLPFLAPDGTPLPPDRLPTRDPGAADPAGQAEWITLLDVRDESAAAYEAAGLERDGTTPRPLRRGRPFDPEAFLRAADIDLTRLASELRRLAATGAGERWLIGSSYRHALLEPAGPDPAGRIRVRVVERDEAKGVPRLPRFVWKRQPDLELVRTGRITPRELHPLVSAALFPGAGPADGPPGPAEAKPVRVRCRGEWHLVRSRGGVLDLLPHSREEQQRERAMRAFGGAVQGCFAVQQIWTTGEGRLPRALRAQRRELFLRAQHGDTPGVLALLDAGTDPRVRDARGRTLLHELHLLDHEELLPRLLGAGLDLEARSKAGLTPLQVAVQCGGSAELVRAYLEAGSRIDVVDDAELSLAQVVRRYRRTDLAFLRDRVEGEFPGIGSEWFDEHMEEREAEEEDGEA</sequence>
<dbReference type="InterPro" id="IPR002110">
    <property type="entry name" value="Ankyrin_rpt"/>
</dbReference>
<evidence type="ECO:0000256" key="3">
    <source>
        <dbReference type="PROSITE-ProRule" id="PRU00023"/>
    </source>
</evidence>
<evidence type="ECO:0000313" key="5">
    <source>
        <dbReference type="Proteomes" id="UP000325563"/>
    </source>
</evidence>
<dbReference type="Proteomes" id="UP000325563">
    <property type="component" value="Chromosome"/>
</dbReference>
<name>A0A5J6JGH9_STRVI</name>
<evidence type="ECO:0000313" key="4">
    <source>
        <dbReference type="EMBL" id="QEV49625.1"/>
    </source>
</evidence>
<organism evidence="4 5">
    <name type="scientific">Streptomyces vinaceus</name>
    <dbReference type="NCBI Taxonomy" id="1960"/>
    <lineage>
        <taxon>Bacteria</taxon>
        <taxon>Bacillati</taxon>
        <taxon>Actinomycetota</taxon>
        <taxon>Actinomycetes</taxon>
        <taxon>Kitasatosporales</taxon>
        <taxon>Streptomycetaceae</taxon>
        <taxon>Streptomyces</taxon>
    </lineage>
</organism>
<dbReference type="Gene3D" id="1.25.40.20">
    <property type="entry name" value="Ankyrin repeat-containing domain"/>
    <property type="match status" value="1"/>
</dbReference>
<dbReference type="Pfam" id="PF12796">
    <property type="entry name" value="Ank_2"/>
    <property type="match status" value="1"/>
</dbReference>
<keyword evidence="1" id="KW-0677">Repeat</keyword>
<dbReference type="PROSITE" id="PS50297">
    <property type="entry name" value="ANK_REP_REGION"/>
    <property type="match status" value="1"/>
</dbReference>